<dbReference type="Gene3D" id="2.40.50.100">
    <property type="match status" value="1"/>
</dbReference>
<feature type="domain" description="DNA-directed RNA polymerase beta subunit external 1" evidence="14">
    <location>
        <begin position="461"/>
        <end position="530"/>
    </location>
</feature>
<feature type="compositionally biased region" description="Acidic residues" evidence="8">
    <location>
        <begin position="1099"/>
        <end position="1108"/>
    </location>
</feature>
<dbReference type="Pfam" id="PF10385">
    <property type="entry name" value="RNA_pol_Rpb2_45"/>
    <property type="match status" value="1"/>
</dbReference>
<dbReference type="GO" id="GO:0032549">
    <property type="term" value="F:ribonucleoside binding"/>
    <property type="evidence" value="ECO:0007669"/>
    <property type="project" value="InterPro"/>
</dbReference>
<proteinExistence type="inferred from homology"/>
<dbReference type="NCBIfam" id="TIGR02013">
    <property type="entry name" value="rpoB"/>
    <property type="match status" value="1"/>
</dbReference>
<gene>
    <name evidence="6 15" type="primary">rpoB</name>
    <name evidence="15" type="ORF">COT49_00610</name>
</gene>
<organism evidence="15 16">
    <name type="scientific">candidate division WWE3 bacterium CG08_land_8_20_14_0_20_40_13</name>
    <dbReference type="NCBI Taxonomy" id="1975084"/>
    <lineage>
        <taxon>Bacteria</taxon>
        <taxon>Katanobacteria</taxon>
    </lineage>
</organism>
<evidence type="ECO:0000256" key="8">
    <source>
        <dbReference type="SAM" id="MobiDB-lite"/>
    </source>
</evidence>
<dbReference type="Pfam" id="PF04561">
    <property type="entry name" value="RNA_pol_Rpb2_2"/>
    <property type="match status" value="1"/>
</dbReference>
<dbReference type="Pfam" id="PF04565">
    <property type="entry name" value="RNA_pol_Rpb2_3"/>
    <property type="match status" value="1"/>
</dbReference>
<evidence type="ECO:0000256" key="7">
    <source>
        <dbReference type="RuleBase" id="RU000434"/>
    </source>
</evidence>
<dbReference type="GO" id="GO:0006351">
    <property type="term" value="P:DNA-templated transcription"/>
    <property type="evidence" value="ECO:0007669"/>
    <property type="project" value="UniProtKB-UniRule"/>
</dbReference>
<evidence type="ECO:0000256" key="5">
    <source>
        <dbReference type="ARBA" id="ARBA00048552"/>
    </source>
</evidence>
<evidence type="ECO:0000259" key="13">
    <source>
        <dbReference type="Pfam" id="PF04565"/>
    </source>
</evidence>
<reference evidence="16" key="1">
    <citation type="submission" date="2017-09" db="EMBL/GenBank/DDBJ databases">
        <title>Depth-based differentiation of microbial function through sediment-hosted aquifers and enrichment of novel symbionts in the deep terrestrial subsurface.</title>
        <authorList>
            <person name="Probst A.J."/>
            <person name="Ladd B."/>
            <person name="Jarett J.K."/>
            <person name="Geller-Mcgrath D.E."/>
            <person name="Sieber C.M.K."/>
            <person name="Emerson J.B."/>
            <person name="Anantharaman K."/>
            <person name="Thomas B.C."/>
            <person name="Malmstrom R."/>
            <person name="Stieglmeier M."/>
            <person name="Klingl A."/>
            <person name="Woyke T."/>
            <person name="Ryan C.M."/>
            <person name="Banfield J.F."/>
        </authorList>
    </citation>
    <scope>NUCLEOTIDE SEQUENCE [LARGE SCALE GENOMIC DNA]</scope>
</reference>
<comment type="subunit">
    <text evidence="6">The RNAP catalytic core consists of 2 alpha, 1 beta, 1 beta' and 1 omega subunit. When a sigma factor is associated with the core the holoenzyme is formed, which can initiate transcription.</text>
</comment>
<evidence type="ECO:0000259" key="9">
    <source>
        <dbReference type="Pfam" id="PF00562"/>
    </source>
</evidence>
<dbReference type="Gene3D" id="3.90.1110.10">
    <property type="entry name" value="RNA polymerase Rpb2, domain 2"/>
    <property type="match status" value="1"/>
</dbReference>
<evidence type="ECO:0000259" key="11">
    <source>
        <dbReference type="Pfam" id="PF04561"/>
    </source>
</evidence>
<dbReference type="InterPro" id="IPR019462">
    <property type="entry name" value="DNA-dir_RNA_pol_bsu_external_1"/>
</dbReference>
<feature type="compositionally biased region" description="Basic and acidic residues" evidence="8">
    <location>
        <begin position="1080"/>
        <end position="1098"/>
    </location>
</feature>
<dbReference type="InterPro" id="IPR010243">
    <property type="entry name" value="RNA_pol_bsu_bac"/>
</dbReference>
<dbReference type="InterPro" id="IPR007644">
    <property type="entry name" value="RNA_pol_bsu_protrusion"/>
</dbReference>
<dbReference type="Gene3D" id="3.90.1100.10">
    <property type="match status" value="1"/>
</dbReference>
<dbReference type="EMBL" id="PEYT01000004">
    <property type="protein sequence ID" value="PIS23334.1"/>
    <property type="molecule type" value="Genomic_DNA"/>
</dbReference>
<dbReference type="InterPro" id="IPR007645">
    <property type="entry name" value="RNA_pol_Rpb2_3"/>
</dbReference>
<evidence type="ECO:0000313" key="15">
    <source>
        <dbReference type="EMBL" id="PIS23334.1"/>
    </source>
</evidence>
<keyword evidence="3 6" id="KW-0548">Nucleotidyltransferase</keyword>
<dbReference type="Pfam" id="PF04563">
    <property type="entry name" value="RNA_pol_Rpb2_1"/>
    <property type="match status" value="1"/>
</dbReference>
<evidence type="ECO:0000259" key="10">
    <source>
        <dbReference type="Pfam" id="PF04560"/>
    </source>
</evidence>
<comment type="function">
    <text evidence="6">DNA-dependent RNA polymerase catalyzes the transcription of DNA into RNA using the four ribonucleoside triphosphates as substrates.</text>
</comment>
<dbReference type="Gene3D" id="2.40.270.10">
    <property type="entry name" value="DNA-directed RNA polymerase, subunit 2, domain 6"/>
    <property type="match status" value="2"/>
</dbReference>
<dbReference type="InterPro" id="IPR007642">
    <property type="entry name" value="RNA_pol_Rpb2_2"/>
</dbReference>
<dbReference type="InterPro" id="IPR014724">
    <property type="entry name" value="RNA_pol_RPB2_OB-fold"/>
</dbReference>
<dbReference type="Gene3D" id="2.30.150.10">
    <property type="entry name" value="DNA-directed RNA polymerase, beta subunit, external 1 domain"/>
    <property type="match status" value="1"/>
</dbReference>
<dbReference type="AlphaFoldDB" id="A0A2H0XEH4"/>
<comment type="similarity">
    <text evidence="6 7">Belongs to the RNA polymerase beta chain family.</text>
</comment>
<keyword evidence="4 6" id="KW-0804">Transcription</keyword>
<dbReference type="Gene3D" id="3.90.1800.10">
    <property type="entry name" value="RNA polymerase alpha subunit dimerisation domain"/>
    <property type="match status" value="1"/>
</dbReference>
<dbReference type="Proteomes" id="UP000230340">
    <property type="component" value="Unassembled WGS sequence"/>
</dbReference>
<dbReference type="InterPro" id="IPR037033">
    <property type="entry name" value="DNA-dir_RNAP_su2_hyb_sf"/>
</dbReference>
<comment type="caution">
    <text evidence="15">The sequence shown here is derived from an EMBL/GenBank/DDBJ whole genome shotgun (WGS) entry which is preliminary data.</text>
</comment>
<dbReference type="HAMAP" id="MF_01321">
    <property type="entry name" value="RNApol_bact_RpoB"/>
    <property type="match status" value="1"/>
</dbReference>
<dbReference type="InterPro" id="IPR007641">
    <property type="entry name" value="RNA_pol_Rpb2_7"/>
</dbReference>
<dbReference type="Pfam" id="PF00562">
    <property type="entry name" value="RNA_pol_Rpb2_6"/>
    <property type="match status" value="1"/>
</dbReference>
<dbReference type="PANTHER" id="PTHR20856">
    <property type="entry name" value="DNA-DIRECTED RNA POLYMERASE I SUBUNIT 2"/>
    <property type="match status" value="1"/>
</dbReference>
<evidence type="ECO:0000259" key="14">
    <source>
        <dbReference type="Pfam" id="PF10385"/>
    </source>
</evidence>
<feature type="domain" description="RNA polymerase Rpb2" evidence="11">
    <location>
        <begin position="129"/>
        <end position="323"/>
    </location>
</feature>
<dbReference type="GO" id="GO:0000428">
    <property type="term" value="C:DNA-directed RNA polymerase complex"/>
    <property type="evidence" value="ECO:0007669"/>
    <property type="project" value="UniProtKB-KW"/>
</dbReference>
<dbReference type="GO" id="GO:0003899">
    <property type="term" value="F:DNA-directed RNA polymerase activity"/>
    <property type="evidence" value="ECO:0007669"/>
    <property type="project" value="UniProtKB-UniRule"/>
</dbReference>
<feature type="domain" description="RNA polymerase beta subunit protrusion" evidence="12">
    <location>
        <begin position="17"/>
        <end position="350"/>
    </location>
</feature>
<evidence type="ECO:0000313" key="16">
    <source>
        <dbReference type="Proteomes" id="UP000230340"/>
    </source>
</evidence>
<comment type="catalytic activity">
    <reaction evidence="5 6">
        <text>RNA(n) + a ribonucleoside 5'-triphosphate = RNA(n+1) + diphosphate</text>
        <dbReference type="Rhea" id="RHEA:21248"/>
        <dbReference type="Rhea" id="RHEA-COMP:14527"/>
        <dbReference type="Rhea" id="RHEA-COMP:17342"/>
        <dbReference type="ChEBI" id="CHEBI:33019"/>
        <dbReference type="ChEBI" id="CHEBI:61557"/>
        <dbReference type="ChEBI" id="CHEBI:140395"/>
        <dbReference type="EC" id="2.7.7.6"/>
    </reaction>
</comment>
<name>A0A2H0XEH4_UNCKA</name>
<evidence type="ECO:0000256" key="4">
    <source>
        <dbReference type="ARBA" id="ARBA00023163"/>
    </source>
</evidence>
<dbReference type="InterPro" id="IPR015712">
    <property type="entry name" value="DNA-dir_RNA_pol_su2"/>
</dbReference>
<accession>A0A2H0XEH4</accession>
<evidence type="ECO:0000259" key="12">
    <source>
        <dbReference type="Pfam" id="PF04563"/>
    </source>
</evidence>
<dbReference type="NCBIfam" id="NF001616">
    <property type="entry name" value="PRK00405.1"/>
    <property type="match status" value="1"/>
</dbReference>
<feature type="domain" description="RNA polymerase Rpb2" evidence="13">
    <location>
        <begin position="383"/>
        <end position="451"/>
    </location>
</feature>
<keyword evidence="2 6" id="KW-0808">Transferase</keyword>
<evidence type="ECO:0000256" key="3">
    <source>
        <dbReference type="ARBA" id="ARBA00022695"/>
    </source>
</evidence>
<feature type="domain" description="DNA-directed RNA polymerase subunit 2 hybrid-binding" evidence="9">
    <location>
        <begin position="592"/>
        <end position="976"/>
    </location>
</feature>
<dbReference type="InterPro" id="IPR007120">
    <property type="entry name" value="DNA-dir_RNAP_su2_dom"/>
</dbReference>
<evidence type="ECO:0000256" key="2">
    <source>
        <dbReference type="ARBA" id="ARBA00022679"/>
    </source>
</evidence>
<dbReference type="Gene3D" id="2.40.50.150">
    <property type="match status" value="1"/>
</dbReference>
<dbReference type="CDD" id="cd00653">
    <property type="entry name" value="RNA_pol_B_RPB2"/>
    <property type="match status" value="1"/>
</dbReference>
<dbReference type="GO" id="GO:0003677">
    <property type="term" value="F:DNA binding"/>
    <property type="evidence" value="ECO:0007669"/>
    <property type="project" value="UniProtKB-UniRule"/>
</dbReference>
<keyword evidence="1 6" id="KW-0240">DNA-directed RNA polymerase</keyword>
<evidence type="ECO:0000256" key="6">
    <source>
        <dbReference type="HAMAP-Rule" id="MF_01321"/>
    </source>
</evidence>
<dbReference type="InterPro" id="IPR037034">
    <property type="entry name" value="RNA_pol_Rpb2_2_sf"/>
</dbReference>
<dbReference type="Pfam" id="PF04560">
    <property type="entry name" value="RNA_pol_Rpb2_7"/>
    <property type="match status" value="1"/>
</dbReference>
<dbReference type="SUPFAM" id="SSF64484">
    <property type="entry name" value="beta and beta-prime subunits of DNA dependent RNA-polymerase"/>
    <property type="match status" value="1"/>
</dbReference>
<dbReference type="EC" id="2.7.7.6" evidence="6"/>
<feature type="domain" description="RNA polymerase Rpb2" evidence="10">
    <location>
        <begin position="978"/>
        <end position="1051"/>
    </location>
</feature>
<protein>
    <recommendedName>
        <fullName evidence="6">DNA-directed RNA polymerase subunit beta</fullName>
        <shortName evidence="6">RNAP subunit beta</shortName>
        <ecNumber evidence="6">2.7.7.6</ecNumber>
    </recommendedName>
    <alternativeName>
        <fullName evidence="6">RNA polymerase subunit beta</fullName>
    </alternativeName>
    <alternativeName>
        <fullName evidence="6">Transcriptase subunit beta</fullName>
    </alternativeName>
</protein>
<evidence type="ECO:0000256" key="1">
    <source>
        <dbReference type="ARBA" id="ARBA00022478"/>
    </source>
</evidence>
<feature type="region of interest" description="Disordered" evidence="8">
    <location>
        <begin position="1062"/>
        <end position="1117"/>
    </location>
</feature>
<sequence length="1117" mass="124156">MRLSFSEEGFKFPLPNLSAIQLDSFNAFLREGVNDVLEEINDIEDYTGRGWVLSFSNPRFDKATISIQESIERGMTYSAPWYIKVTLLEKESKKSKTQDVYMGEVPLMTPKGTFIVNGIEKVIVNQLIRSEGVYFLPIEYPGNPNLFASAKLLPKNGAWLEIETSKTGVLTVKIDRKRKVVLTALLRIFGLENDNDIREAFKEAEKGSEVSYVEATLEKDPSSNYNEALIEIYRKVRPGEPLILDNAKTLIETMFFNPRRYSLGKVGRFKFNQKLKTEFPQDSMGRLLHKEDLIKVIERIILLNRNIGEEYDDIDHLGNRRVRSVGELLQNQIRIGFLQMERNIKERMSLQPRGQLCEPNTLISTRPVAAKVHSFFASGQLSQYQDQSNPLTGLDHLRRLSVMGPGGLTKERASFSVRDAHYTHYGKICPVRTPEGPNIGLITYVALYARVNEYGFLETPYRKLDKDAKGNYVVTDTIDYLAAYDEEKFFITDASVKVSKDGVVLDKRVPLRKGKDFFIGDVSQASYMDINSQQTVGLAASLIPFISNTDVIRALYGCQQATQAVPLIIPQKPFVGTGMEEIAALGSGAIVMAEEDGVVSFSDATKVIVKGKNTTEYKILKFVQSNMDTCYNQSVVVSAGQKVKKGQVLAEGPAVLDGELAIGANLKVAFMIWGGYNYEDAIVVSERLVRDDVLTSIHIKDRAVQVLETKLGPEEITRDIPNVSEEALRNLDERGIVAIGSEVKSGDILVGKIAPKGETELSAEERLLRAIFGEKSRDVKDNSLVLPHGEYGTVIGITELTKEKGDELPIGVVKEIRIFVAQRRKIVVGDKLTGRQGQKGVIALIAKDEDMPFMTDGTRVDIILHPASLLGRMNIGQLPETHLGWVAERTNKYFQVPVFTKFGEEQLKAALKEAGLPEDGRTALFDGKSGEPFANRVVVGNLYILKLHHLAEDKMHARSTGPYSLITQQPLGGKAQFGGQRFGEMEVWALEGYSAAHTLQEMLTIKSDDMLGRTLAYRAMIQGEKIPPAAIPESFKLLVRELNGLCLKVDTIGAKEEDVQEVGGGAEPGEVKMIPAEGLKITDPKNEKEEDGVGKSEEASAEEDLTEEEKDKPEVEE</sequence>
<dbReference type="InterPro" id="IPR042107">
    <property type="entry name" value="DNA-dir_RNA_pol_bsu_ext_1_sf"/>
</dbReference>